<dbReference type="PANTHER" id="PTHR24401:SF29">
    <property type="entry name" value="SI:CH211-243P7.3-RELATED"/>
    <property type="match status" value="1"/>
</dbReference>
<sequence length="551" mass="62589">MTEAAGRWKFKHGPQLAPGPDFGHACSMAMGYEEWMSCLQPFASTGVRPSEAGNRPAPRQKKWYDLFQKISKCPMQARGQTSLLGGIPRCLCGFHLPKTVLNQLDLPHQRLFRPILTYKYACDSHVIRLMRERTLGNSPTRLAKQLKENQWEEWLNRSAHYMEECVAFANCPSLFPVTPQEPPEPIEVLTSKWLLSVYGKDIMSCLNHVKASITSKFGNILKLDSTRKIIKKLSGHAQGAAQWLSSVGNERGEVLISVLTAQEGPGLDSTVSGLISWYQLAGVAPPVLLYVDRDCCTEKGQSKLQTRFKEWPNLNIRLDIWYLMRRLACTTDAHPLYPVLMAPLSACIFAWERAKREQLEEEGLLSITSTIVSRRISKYELALYCRRRTCGVETTVRAIEHLLQELREENGRDLMGVPLLDTMKMEKIWHIQNRHVKCIQDMPGVSLHRNRHHHQGKDWAYKVQVCKGVYIAGVFLLPPSNVHSRELIGVEYLLAQTGQPLQRVDPDADETDQLLEEGNLDDQEDEGFEEDLSEDPTMVPLENPVDSYSQN</sequence>
<evidence type="ECO:0000313" key="3">
    <source>
        <dbReference type="EMBL" id="KAK3507890.1"/>
    </source>
</evidence>
<feature type="compositionally biased region" description="Acidic residues" evidence="1">
    <location>
        <begin position="507"/>
        <end position="534"/>
    </location>
</feature>
<dbReference type="Proteomes" id="UP001274896">
    <property type="component" value="Unassembled WGS sequence"/>
</dbReference>
<evidence type="ECO:0000259" key="2">
    <source>
        <dbReference type="Pfam" id="PF20499"/>
    </source>
</evidence>
<gene>
    <name evidence="3" type="ORF">QTP70_002533</name>
</gene>
<evidence type="ECO:0000313" key="4">
    <source>
        <dbReference type="Proteomes" id="UP001274896"/>
    </source>
</evidence>
<comment type="caution">
    <text evidence="3">The sequence shown here is derived from an EMBL/GenBank/DDBJ whole genome shotgun (WGS) entry which is preliminary data.</text>
</comment>
<protein>
    <recommendedName>
        <fullName evidence="2">DUF6729 domain-containing protein</fullName>
    </recommendedName>
</protein>
<keyword evidence="4" id="KW-1185">Reference proteome</keyword>
<reference evidence="3" key="1">
    <citation type="submission" date="2023-06" db="EMBL/GenBank/DDBJ databases">
        <title>Male Hemibagrus guttatus genome.</title>
        <authorList>
            <person name="Bian C."/>
        </authorList>
    </citation>
    <scope>NUCLEOTIDE SEQUENCE</scope>
    <source>
        <strain evidence="3">Male_cb2023</strain>
        <tissue evidence="3">Muscle</tissue>
    </source>
</reference>
<dbReference type="PANTHER" id="PTHR24401">
    <property type="entry name" value="SI:CH211-243P7.3-RELATED"/>
    <property type="match status" value="1"/>
</dbReference>
<proteinExistence type="predicted"/>
<dbReference type="Pfam" id="PF20499">
    <property type="entry name" value="DUF6729"/>
    <property type="match status" value="1"/>
</dbReference>
<dbReference type="InterPro" id="IPR046616">
    <property type="entry name" value="DUF6729"/>
</dbReference>
<organism evidence="3 4">
    <name type="scientific">Hemibagrus guttatus</name>
    <dbReference type="NCBI Taxonomy" id="175788"/>
    <lineage>
        <taxon>Eukaryota</taxon>
        <taxon>Metazoa</taxon>
        <taxon>Chordata</taxon>
        <taxon>Craniata</taxon>
        <taxon>Vertebrata</taxon>
        <taxon>Euteleostomi</taxon>
        <taxon>Actinopterygii</taxon>
        <taxon>Neopterygii</taxon>
        <taxon>Teleostei</taxon>
        <taxon>Ostariophysi</taxon>
        <taxon>Siluriformes</taxon>
        <taxon>Bagridae</taxon>
        <taxon>Hemibagrus</taxon>
    </lineage>
</organism>
<dbReference type="EMBL" id="JAUCMX010000028">
    <property type="protein sequence ID" value="KAK3507890.1"/>
    <property type="molecule type" value="Genomic_DNA"/>
</dbReference>
<feature type="domain" description="DUF6729" evidence="2">
    <location>
        <begin position="98"/>
        <end position="203"/>
    </location>
</feature>
<dbReference type="AlphaFoldDB" id="A0AAE0PTY6"/>
<feature type="region of interest" description="Disordered" evidence="1">
    <location>
        <begin position="501"/>
        <end position="551"/>
    </location>
</feature>
<evidence type="ECO:0000256" key="1">
    <source>
        <dbReference type="SAM" id="MobiDB-lite"/>
    </source>
</evidence>
<name>A0AAE0PTY6_9TELE</name>
<accession>A0AAE0PTY6</accession>